<sequence length="187" mass="20172">MEACDKGTVPLQGKTQQQYVNARYLVVNEAAGPSRLDKGVPRGYAHSPQGAVVAAMNVFGYGLPAQGDEIGQEIDKAFWSTSASVQDELKFQGKSSEWGLKNSRAHLVPGADAFAVKECSPNVVVVEVAFVEPDVLKGTAASEGDSVLRVPMFWRNDDWQPDFSGSADKLMDATGADLNQFTKVVYQ</sequence>
<proteinExistence type="predicted"/>
<evidence type="ECO:0000313" key="2">
    <source>
        <dbReference type="EMBL" id="RIX33594.1"/>
    </source>
</evidence>
<evidence type="ECO:0000259" key="1">
    <source>
        <dbReference type="Pfam" id="PF26526"/>
    </source>
</evidence>
<organism evidence="2 3">
    <name type="scientific">Corynebacterium falsenii</name>
    <dbReference type="NCBI Taxonomy" id="108486"/>
    <lineage>
        <taxon>Bacteria</taxon>
        <taxon>Bacillati</taxon>
        <taxon>Actinomycetota</taxon>
        <taxon>Actinomycetes</taxon>
        <taxon>Mycobacteriales</taxon>
        <taxon>Corynebacteriaceae</taxon>
        <taxon>Corynebacterium</taxon>
    </lineage>
</organism>
<dbReference type="Proteomes" id="UP000285278">
    <property type="component" value="Unassembled WGS sequence"/>
</dbReference>
<dbReference type="Pfam" id="PF26526">
    <property type="entry name" value="DUF8175"/>
    <property type="match status" value="1"/>
</dbReference>
<protein>
    <recommendedName>
        <fullName evidence="1">DUF8175 domain-containing protein</fullName>
    </recommendedName>
</protein>
<reference evidence="2 3" key="1">
    <citation type="submission" date="2018-09" db="EMBL/GenBank/DDBJ databases">
        <title>Optimization and identification of Corynebacterium falsenii FN1-14 from fish paste.</title>
        <authorList>
            <person name="Daroonpunt R."/>
            <person name="Tanasupawat S."/>
        </authorList>
    </citation>
    <scope>NUCLEOTIDE SEQUENCE [LARGE SCALE GENOMIC DNA]</scope>
    <source>
        <strain evidence="2 3">FN1-14</strain>
    </source>
</reference>
<dbReference type="EMBL" id="QXJK01000014">
    <property type="protein sequence ID" value="RIX33594.1"/>
    <property type="molecule type" value="Genomic_DNA"/>
</dbReference>
<gene>
    <name evidence="2" type="ORF">D3M95_10210</name>
</gene>
<evidence type="ECO:0000313" key="3">
    <source>
        <dbReference type="Proteomes" id="UP000285278"/>
    </source>
</evidence>
<feature type="domain" description="DUF8175" evidence="1">
    <location>
        <begin position="13"/>
        <end position="168"/>
    </location>
</feature>
<accession>A0A418Q538</accession>
<dbReference type="AlphaFoldDB" id="A0A418Q538"/>
<comment type="caution">
    <text evidence="2">The sequence shown here is derived from an EMBL/GenBank/DDBJ whole genome shotgun (WGS) entry which is preliminary data.</text>
</comment>
<dbReference type="InterPro" id="IPR058488">
    <property type="entry name" value="DUF8175"/>
</dbReference>
<name>A0A418Q538_9CORY</name>
<keyword evidence="3" id="KW-1185">Reference proteome</keyword>